<organism evidence="9 10">
    <name type="scientific">Triticum turgidum subsp. durum</name>
    <name type="common">Durum wheat</name>
    <name type="synonym">Triticum durum</name>
    <dbReference type="NCBI Taxonomy" id="4567"/>
    <lineage>
        <taxon>Eukaryota</taxon>
        <taxon>Viridiplantae</taxon>
        <taxon>Streptophyta</taxon>
        <taxon>Embryophyta</taxon>
        <taxon>Tracheophyta</taxon>
        <taxon>Spermatophyta</taxon>
        <taxon>Magnoliopsida</taxon>
        <taxon>Liliopsida</taxon>
        <taxon>Poales</taxon>
        <taxon>Poaceae</taxon>
        <taxon>BOP clade</taxon>
        <taxon>Pooideae</taxon>
        <taxon>Triticodae</taxon>
        <taxon>Triticeae</taxon>
        <taxon>Triticinae</taxon>
        <taxon>Triticum</taxon>
    </lineage>
</organism>
<dbReference type="Proteomes" id="UP000324705">
    <property type="component" value="Chromosome 5B"/>
</dbReference>
<dbReference type="Pfam" id="PF14541">
    <property type="entry name" value="TAXi_C"/>
    <property type="match status" value="1"/>
</dbReference>
<dbReference type="SUPFAM" id="SSF50630">
    <property type="entry name" value="Acid proteases"/>
    <property type="match status" value="1"/>
</dbReference>
<feature type="active site" evidence="6">
    <location>
        <position position="308"/>
    </location>
</feature>
<dbReference type="InterPro" id="IPR001461">
    <property type="entry name" value="Aspartic_peptidase_A1"/>
</dbReference>
<feature type="signal peptide" evidence="7">
    <location>
        <begin position="1"/>
        <end position="20"/>
    </location>
</feature>
<reference evidence="9 10" key="1">
    <citation type="submission" date="2017-09" db="EMBL/GenBank/DDBJ databases">
        <authorList>
            <consortium name="International Durum Wheat Genome Sequencing Consortium (IDWGSC)"/>
            <person name="Milanesi L."/>
        </authorList>
    </citation>
    <scope>NUCLEOTIDE SEQUENCE [LARGE SCALE GENOMIC DNA]</scope>
    <source>
        <strain evidence="10">cv. Svevo</strain>
    </source>
</reference>
<dbReference type="InterPro" id="IPR033121">
    <property type="entry name" value="PEPTIDASE_A1"/>
</dbReference>
<dbReference type="CDD" id="cd05476">
    <property type="entry name" value="pepsin_A_like_plant"/>
    <property type="match status" value="1"/>
</dbReference>
<dbReference type="InterPro" id="IPR032861">
    <property type="entry name" value="TAXi_N"/>
</dbReference>
<accession>A0A9R0XPF3</accession>
<sequence>MKPAARVPAVAVLLAAAVAAAAVSGTAPAPALTLHRTVPLSAARLDHLQELDRVRLSRRVGVPEFGLLGMPGIYYTRVTLGNPPKQYSLQFDTGSNLMWLRCSPCTDCPLSAQLDASLYSPSNSSTSSNISCSDDFCKDALKTGHSICQASGTTSNQCGYSQAYAGETSTEGYYVSDVMHFDTVMENENESATVSSASVIFGCSNSLSGQVQTDGFMGFGKDAPSVILQLSSQGVSPKAFSHCLTSLDDGGGIVVLGEVVEPGIVFTPLVQSQPRYNLNMKSIAVNGQKVPINSSLFTTSKTQGTFVDSGAALAYFPDGVYDPVIKIVSAVPYSIRNYVMSGSRCFICSKRNVSSFPNVTLYFEGGAPMTVGPESYLLLKGGSARHQNEVILCIGFLRSKEIEGYEHTTVLGDLILHDKVFVYDLEKTRIGWVNYNCSLLSKTSVVVSSGSSMRHTPSYCSGLVAIVVAIIHSNIITL</sequence>
<evidence type="ECO:0000256" key="4">
    <source>
        <dbReference type="ARBA" id="ARBA00022801"/>
    </source>
</evidence>
<feature type="active site" evidence="6">
    <location>
        <position position="92"/>
    </location>
</feature>
<dbReference type="InterPro" id="IPR021109">
    <property type="entry name" value="Peptidase_aspartic_dom_sf"/>
</dbReference>
<dbReference type="PRINTS" id="PR00792">
    <property type="entry name" value="PEPSIN"/>
</dbReference>
<dbReference type="GO" id="GO:0004190">
    <property type="term" value="F:aspartic-type endopeptidase activity"/>
    <property type="evidence" value="ECO:0007669"/>
    <property type="project" value="UniProtKB-KW"/>
</dbReference>
<feature type="domain" description="Peptidase A1" evidence="8">
    <location>
        <begin position="74"/>
        <end position="433"/>
    </location>
</feature>
<feature type="chain" id="PRO_5040214411" description="Peptidase A1 domain-containing protein" evidence="7">
    <location>
        <begin position="21"/>
        <end position="478"/>
    </location>
</feature>
<name>A0A9R0XPF3_TRITD</name>
<dbReference type="OMA" id="SCAYDIS"/>
<evidence type="ECO:0000256" key="6">
    <source>
        <dbReference type="PIRSR" id="PIRSR601461-1"/>
    </source>
</evidence>
<gene>
    <name evidence="9" type="ORF">TRITD_5Bv1G245290</name>
</gene>
<dbReference type="PANTHER" id="PTHR13683">
    <property type="entry name" value="ASPARTYL PROTEASES"/>
    <property type="match status" value="1"/>
</dbReference>
<evidence type="ECO:0000313" key="9">
    <source>
        <dbReference type="EMBL" id="VAI40130.1"/>
    </source>
</evidence>
<dbReference type="Gene3D" id="2.40.70.10">
    <property type="entry name" value="Acid Proteases"/>
    <property type="match status" value="2"/>
</dbReference>
<evidence type="ECO:0000256" key="1">
    <source>
        <dbReference type="ARBA" id="ARBA00007447"/>
    </source>
</evidence>
<proteinExistence type="inferred from homology"/>
<comment type="similarity">
    <text evidence="1">Belongs to the peptidase A1 family.</text>
</comment>
<dbReference type="PANTHER" id="PTHR13683:SF830">
    <property type="entry name" value="PEPTIDASE A1 DOMAIN-CONTAINING PROTEIN"/>
    <property type="match status" value="1"/>
</dbReference>
<dbReference type="EMBL" id="LT934120">
    <property type="protein sequence ID" value="VAI40130.1"/>
    <property type="molecule type" value="Genomic_DNA"/>
</dbReference>
<evidence type="ECO:0000256" key="2">
    <source>
        <dbReference type="ARBA" id="ARBA00022670"/>
    </source>
</evidence>
<dbReference type="AlphaFoldDB" id="A0A9R0XPF3"/>
<dbReference type="GO" id="GO:0006508">
    <property type="term" value="P:proteolysis"/>
    <property type="evidence" value="ECO:0007669"/>
    <property type="project" value="UniProtKB-KW"/>
</dbReference>
<protein>
    <recommendedName>
        <fullName evidence="8">Peptidase A1 domain-containing protein</fullName>
    </recommendedName>
</protein>
<keyword evidence="2" id="KW-0645">Protease</keyword>
<dbReference type="PROSITE" id="PS51767">
    <property type="entry name" value="PEPTIDASE_A1"/>
    <property type="match status" value="1"/>
</dbReference>
<evidence type="ECO:0000313" key="10">
    <source>
        <dbReference type="Proteomes" id="UP000324705"/>
    </source>
</evidence>
<dbReference type="Pfam" id="PF14543">
    <property type="entry name" value="TAXi_N"/>
    <property type="match status" value="1"/>
</dbReference>
<evidence type="ECO:0000256" key="3">
    <source>
        <dbReference type="ARBA" id="ARBA00022750"/>
    </source>
</evidence>
<evidence type="ECO:0000256" key="5">
    <source>
        <dbReference type="ARBA" id="ARBA00023180"/>
    </source>
</evidence>
<keyword evidence="4" id="KW-0378">Hydrolase</keyword>
<keyword evidence="5" id="KW-0325">Glycoprotein</keyword>
<dbReference type="Gramene" id="TRITD5Bv1G245290.1">
    <property type="protein sequence ID" value="TRITD5Bv1G245290.1"/>
    <property type="gene ID" value="TRITD5Bv1G245290"/>
</dbReference>
<evidence type="ECO:0000256" key="7">
    <source>
        <dbReference type="SAM" id="SignalP"/>
    </source>
</evidence>
<dbReference type="InterPro" id="IPR032799">
    <property type="entry name" value="TAXi_C"/>
</dbReference>
<dbReference type="InterPro" id="IPR034161">
    <property type="entry name" value="Pepsin-like_plant"/>
</dbReference>
<keyword evidence="7" id="KW-0732">Signal</keyword>
<keyword evidence="3" id="KW-0064">Aspartyl protease</keyword>
<evidence type="ECO:0000259" key="8">
    <source>
        <dbReference type="PROSITE" id="PS51767"/>
    </source>
</evidence>
<keyword evidence="10" id="KW-1185">Reference proteome</keyword>